<organism evidence="1 2">
    <name type="scientific">Trichinella zimbabwensis</name>
    <dbReference type="NCBI Taxonomy" id="268475"/>
    <lineage>
        <taxon>Eukaryota</taxon>
        <taxon>Metazoa</taxon>
        <taxon>Ecdysozoa</taxon>
        <taxon>Nematoda</taxon>
        <taxon>Enoplea</taxon>
        <taxon>Dorylaimia</taxon>
        <taxon>Trichinellida</taxon>
        <taxon>Trichinellidae</taxon>
        <taxon>Trichinella</taxon>
    </lineage>
</organism>
<gene>
    <name evidence="1" type="ORF">T11_1878</name>
</gene>
<comment type="caution">
    <text evidence="1">The sequence shown here is derived from an EMBL/GenBank/DDBJ whole genome shotgun (WGS) entry which is preliminary data.</text>
</comment>
<protein>
    <submittedName>
        <fullName evidence="1">Uncharacterized protein</fullName>
    </submittedName>
</protein>
<reference evidence="1 2" key="1">
    <citation type="submission" date="2015-01" db="EMBL/GenBank/DDBJ databases">
        <title>Evolution of Trichinella species and genotypes.</title>
        <authorList>
            <person name="Korhonen P.K."/>
            <person name="Edoardo P."/>
            <person name="Giuseppe L.R."/>
            <person name="Gasser R.B."/>
        </authorList>
    </citation>
    <scope>NUCLEOTIDE SEQUENCE [LARGE SCALE GENOMIC DNA]</scope>
    <source>
        <strain evidence="1">ISS1029</strain>
    </source>
</reference>
<dbReference type="AlphaFoldDB" id="A0A0V1F370"/>
<evidence type="ECO:0000313" key="1">
    <source>
        <dbReference type="EMBL" id="KRY80455.1"/>
    </source>
</evidence>
<name>A0A0V1F370_9BILA</name>
<sequence length="33" mass="4060">MGLTIHPELLYFKKKSCKYQLYLKKFLYKSDCE</sequence>
<accession>A0A0V1F370</accession>
<evidence type="ECO:0000313" key="2">
    <source>
        <dbReference type="Proteomes" id="UP000055024"/>
    </source>
</evidence>
<dbReference type="EMBL" id="JYDP01006770">
    <property type="protein sequence ID" value="KRY80455.1"/>
    <property type="molecule type" value="Genomic_DNA"/>
</dbReference>
<proteinExistence type="predicted"/>
<dbReference type="Proteomes" id="UP000055024">
    <property type="component" value="Unassembled WGS sequence"/>
</dbReference>
<keyword evidence="2" id="KW-1185">Reference proteome</keyword>